<sequence length="415" mass="45736">MGKKVLVIGGGIVGLSTAYFLKKAGHDVTVVDKSTMDYGASYVNAGYLTPSHIVPLAAPGVMKQGLKWMFNSASPLYIKPRLNPSFLRWAWAFNKSCSQANVDRSIKAIRDINLISRELFTEIRNENDWQFQLERKGLLMYCQTESMLEHEIELAELAQQHGLEAREVSMEEVRQMEPDCELDIIGAVHYACDGHTTPTELMQDLKSSLPVMGVTIRKQEEVTTIERKNGQIIRVVTDKSEYQPDEVILAAGSWSSSLANQLGLDLLLEGGKGYRINAHGDNKIQMPAILCEAKAAVTPMNGYTRFAGTMEIAGINHHVRKERVNAIAQAAKRYYPGVQIEAEEIADAQCGLRPVSPDGMAYIGRTAKCSNLVLATGHAMMGWSMGPATGLLISELISGQPTSMDLSPFDPDRKF</sequence>
<dbReference type="PANTHER" id="PTHR13847:SF289">
    <property type="entry name" value="GLYCINE OXIDASE"/>
    <property type="match status" value="1"/>
</dbReference>
<dbReference type="Gene3D" id="3.30.9.10">
    <property type="entry name" value="D-Amino Acid Oxidase, subunit A, domain 2"/>
    <property type="match status" value="1"/>
</dbReference>
<protein>
    <submittedName>
        <fullName evidence="3">Amino acid dehydrogenase</fullName>
    </submittedName>
</protein>
<name>A0A2S7KLG9_9FLAO</name>
<evidence type="ECO:0000256" key="1">
    <source>
        <dbReference type="ARBA" id="ARBA00023002"/>
    </source>
</evidence>
<dbReference type="RefSeq" id="WP_104811403.1">
    <property type="nucleotide sequence ID" value="NZ_MQUB01000001.1"/>
</dbReference>
<dbReference type="OrthoDB" id="9794226at2"/>
<proteinExistence type="predicted"/>
<dbReference type="InterPro" id="IPR036188">
    <property type="entry name" value="FAD/NAD-bd_sf"/>
</dbReference>
<evidence type="ECO:0000313" key="3">
    <source>
        <dbReference type="EMBL" id="PQB03479.1"/>
    </source>
</evidence>
<dbReference type="EMBL" id="MQUB01000001">
    <property type="protein sequence ID" value="PQB03479.1"/>
    <property type="molecule type" value="Genomic_DNA"/>
</dbReference>
<dbReference type="Gene3D" id="3.50.50.60">
    <property type="entry name" value="FAD/NAD(P)-binding domain"/>
    <property type="match status" value="2"/>
</dbReference>
<dbReference type="PANTHER" id="PTHR13847">
    <property type="entry name" value="SARCOSINE DEHYDROGENASE-RELATED"/>
    <property type="match status" value="1"/>
</dbReference>
<reference evidence="3 4" key="1">
    <citation type="submission" date="2016-11" db="EMBL/GenBank/DDBJ databases">
        <title>Trade-off between light-utilization and light-protection in marine flavobacteria.</title>
        <authorList>
            <person name="Kumagai Y."/>
        </authorList>
    </citation>
    <scope>NUCLEOTIDE SEQUENCE [LARGE SCALE GENOMIC DNA]</scope>
    <source>
        <strain evidence="3 4">NBRC 107741</strain>
    </source>
</reference>
<keyword evidence="1" id="KW-0560">Oxidoreductase</keyword>
<organism evidence="3 4">
    <name type="scientific">Aureitalea marina</name>
    <dbReference type="NCBI Taxonomy" id="930804"/>
    <lineage>
        <taxon>Bacteria</taxon>
        <taxon>Pseudomonadati</taxon>
        <taxon>Bacteroidota</taxon>
        <taxon>Flavobacteriia</taxon>
        <taxon>Flavobacteriales</taxon>
        <taxon>Flavobacteriaceae</taxon>
        <taxon>Aureitalea</taxon>
    </lineage>
</organism>
<evidence type="ECO:0000259" key="2">
    <source>
        <dbReference type="Pfam" id="PF01266"/>
    </source>
</evidence>
<dbReference type="SUPFAM" id="SSF54373">
    <property type="entry name" value="FAD-linked reductases, C-terminal domain"/>
    <property type="match status" value="1"/>
</dbReference>
<dbReference type="Proteomes" id="UP000239800">
    <property type="component" value="Unassembled WGS sequence"/>
</dbReference>
<gene>
    <name evidence="3" type="ORF">BST85_00150</name>
</gene>
<comment type="caution">
    <text evidence="3">The sequence shown here is derived from an EMBL/GenBank/DDBJ whole genome shotgun (WGS) entry which is preliminary data.</text>
</comment>
<accession>A0A2S7KLG9</accession>
<dbReference type="GO" id="GO:0005737">
    <property type="term" value="C:cytoplasm"/>
    <property type="evidence" value="ECO:0007669"/>
    <property type="project" value="TreeGrafter"/>
</dbReference>
<dbReference type="AlphaFoldDB" id="A0A2S7KLG9"/>
<dbReference type="Pfam" id="PF01266">
    <property type="entry name" value="DAO"/>
    <property type="match status" value="1"/>
</dbReference>
<feature type="domain" description="FAD dependent oxidoreductase" evidence="2">
    <location>
        <begin position="4"/>
        <end position="396"/>
    </location>
</feature>
<evidence type="ECO:0000313" key="4">
    <source>
        <dbReference type="Proteomes" id="UP000239800"/>
    </source>
</evidence>
<dbReference type="GO" id="GO:0016491">
    <property type="term" value="F:oxidoreductase activity"/>
    <property type="evidence" value="ECO:0007669"/>
    <property type="project" value="UniProtKB-KW"/>
</dbReference>
<dbReference type="SUPFAM" id="SSF51905">
    <property type="entry name" value="FAD/NAD(P)-binding domain"/>
    <property type="match status" value="1"/>
</dbReference>
<keyword evidence="4" id="KW-1185">Reference proteome</keyword>
<dbReference type="InterPro" id="IPR006076">
    <property type="entry name" value="FAD-dep_OxRdtase"/>
</dbReference>